<feature type="transmembrane region" description="Helical" evidence="11">
    <location>
        <begin position="61"/>
        <end position="81"/>
    </location>
</feature>
<evidence type="ECO:0000256" key="6">
    <source>
        <dbReference type="ARBA" id="ARBA00022989"/>
    </source>
</evidence>
<feature type="domain" description="CNNM transmembrane" evidence="13">
    <location>
        <begin position="1"/>
        <end position="202"/>
    </location>
</feature>
<sequence>MEFSLGKQFLVIVLLTVGNGIFSMLEMSIVSCHQSRLEALSEEGNKSADIVLKLRENPNKMFSTVQFGMTLVSLLTGVYGGTEMAGPMSEYVAMVPAFEPYAYTISLTTIIVIITYLTLILGELVPKRIAIDSPERIACFLARIMLYFSYVCTPLVWFLSASTAAVTKLIGASDPEILPVTEDEIRLLLKQGAELGAFEKEEPKLVERVFRLTDMNVGDIMTNRAQVDWIDLEDTEETIMKELGYYHHLNLPVGKGSLDHFLGMVSLNDVFHQYYVCIARGRKTPLTTILERNIRRPVYVPESMDIMKIVHIFQDKGVHEAAVLDEYGNFSGILTVHDILEELVGIMPVGEEEKAEEANRIIRRKENEWLMDGLLTIEEFKDHFELEEEMPGEEEALYKTLAGFVTYGIGRIPKETDIYEWENFRFEVVDMDNLRVDKVLVTKIPMKEE</sequence>
<dbReference type="eggNOG" id="COG1253">
    <property type="taxonomic scope" value="Bacteria"/>
</dbReference>
<keyword evidence="3" id="KW-1003">Cell membrane</keyword>
<comment type="caution">
    <text evidence="14">The sequence shown here is derived from an EMBL/GenBank/DDBJ whole genome shotgun (WGS) entry which is preliminary data.</text>
</comment>
<dbReference type="GO" id="GO:0005886">
    <property type="term" value="C:plasma membrane"/>
    <property type="evidence" value="ECO:0007669"/>
    <property type="project" value="UniProtKB-SubCell"/>
</dbReference>
<dbReference type="InterPro" id="IPR046342">
    <property type="entry name" value="CBS_dom_sf"/>
</dbReference>
<evidence type="ECO:0000256" key="3">
    <source>
        <dbReference type="ARBA" id="ARBA00022475"/>
    </source>
</evidence>
<comment type="similarity">
    <text evidence="2">Belongs to the UPF0053 family.</text>
</comment>
<feature type="transmembrane region" description="Helical" evidence="11">
    <location>
        <begin position="137"/>
        <end position="159"/>
    </location>
</feature>
<dbReference type="SUPFAM" id="SSF56176">
    <property type="entry name" value="FAD-binding/transporter-associated domain-like"/>
    <property type="match status" value="1"/>
</dbReference>
<keyword evidence="8 10" id="KW-0472">Membrane</keyword>
<dbReference type="PROSITE" id="PS51371">
    <property type="entry name" value="CBS"/>
    <property type="match status" value="1"/>
</dbReference>
<dbReference type="SUPFAM" id="SSF54631">
    <property type="entry name" value="CBS-domain pair"/>
    <property type="match status" value="1"/>
</dbReference>
<dbReference type="EMBL" id="AWXA01000041">
    <property type="protein sequence ID" value="ERT58675.1"/>
    <property type="molecule type" value="Genomic_DNA"/>
</dbReference>
<feature type="domain" description="CBS" evidence="12">
    <location>
        <begin position="293"/>
        <end position="352"/>
    </location>
</feature>
<evidence type="ECO:0000256" key="1">
    <source>
        <dbReference type="ARBA" id="ARBA00004651"/>
    </source>
</evidence>
<dbReference type="Proteomes" id="UP000017090">
    <property type="component" value="Unassembled WGS sequence"/>
</dbReference>
<dbReference type="STRING" id="1111454.HMPREF1250_1860"/>
<evidence type="ECO:0000256" key="10">
    <source>
        <dbReference type="PROSITE-ProRule" id="PRU01193"/>
    </source>
</evidence>
<dbReference type="InterPro" id="IPR016169">
    <property type="entry name" value="FAD-bd_PCMH_sub2"/>
</dbReference>
<reference evidence="14 15" key="1">
    <citation type="submission" date="2013-09" db="EMBL/GenBank/DDBJ databases">
        <authorList>
            <person name="Durkin A.S."/>
            <person name="Haft D.R."/>
            <person name="McCorrison J."/>
            <person name="Torralba M."/>
            <person name="Gillis M."/>
            <person name="Haft D.H."/>
            <person name="Methe B."/>
            <person name="Sutton G."/>
            <person name="Nelson K.E."/>
        </authorList>
    </citation>
    <scope>NUCLEOTIDE SEQUENCE [LARGE SCALE GENOMIC DNA]</scope>
    <source>
        <strain evidence="14 15">BV3C16-1</strain>
    </source>
</reference>
<keyword evidence="6 10" id="KW-1133">Transmembrane helix</keyword>
<dbReference type="PATRIC" id="fig|1111454.3.peg.1528"/>
<dbReference type="InterPro" id="IPR051676">
    <property type="entry name" value="UPF0053_domain"/>
</dbReference>
<dbReference type="PANTHER" id="PTHR43099">
    <property type="entry name" value="UPF0053 PROTEIN YRKA"/>
    <property type="match status" value="1"/>
</dbReference>
<evidence type="ECO:0000259" key="13">
    <source>
        <dbReference type="PROSITE" id="PS51846"/>
    </source>
</evidence>
<dbReference type="AlphaFoldDB" id="U7UH60"/>
<evidence type="ECO:0000256" key="5">
    <source>
        <dbReference type="ARBA" id="ARBA00022737"/>
    </source>
</evidence>
<dbReference type="SMART" id="SM00116">
    <property type="entry name" value="CBS"/>
    <property type="match status" value="1"/>
</dbReference>
<evidence type="ECO:0000313" key="14">
    <source>
        <dbReference type="EMBL" id="ERT58675.1"/>
    </source>
</evidence>
<dbReference type="Pfam" id="PF01595">
    <property type="entry name" value="CNNM"/>
    <property type="match status" value="1"/>
</dbReference>
<evidence type="ECO:0000313" key="15">
    <source>
        <dbReference type="Proteomes" id="UP000017090"/>
    </source>
</evidence>
<dbReference type="InterPro" id="IPR044751">
    <property type="entry name" value="Ion_transp-like_CBS"/>
</dbReference>
<keyword evidence="7 9" id="KW-0129">CBS domain</keyword>
<name>U7UH60_9FIRM</name>
<evidence type="ECO:0000256" key="8">
    <source>
        <dbReference type="ARBA" id="ARBA00023136"/>
    </source>
</evidence>
<dbReference type="Gene3D" id="3.30.465.10">
    <property type="match status" value="1"/>
</dbReference>
<dbReference type="PROSITE" id="PS51846">
    <property type="entry name" value="CNNM"/>
    <property type="match status" value="1"/>
</dbReference>
<dbReference type="InterPro" id="IPR005170">
    <property type="entry name" value="Transptr-assoc_dom"/>
</dbReference>
<evidence type="ECO:0000256" key="7">
    <source>
        <dbReference type="ARBA" id="ARBA00023122"/>
    </source>
</evidence>
<dbReference type="SMART" id="SM01091">
    <property type="entry name" value="CorC_HlyC"/>
    <property type="match status" value="1"/>
</dbReference>
<dbReference type="CDD" id="cd04590">
    <property type="entry name" value="CBS_pair_CorC_HlyC_assoc"/>
    <property type="match status" value="1"/>
</dbReference>
<dbReference type="Gene3D" id="3.10.580.10">
    <property type="entry name" value="CBS-domain"/>
    <property type="match status" value="1"/>
</dbReference>
<dbReference type="InterPro" id="IPR002550">
    <property type="entry name" value="CNNM"/>
</dbReference>
<dbReference type="InterPro" id="IPR000644">
    <property type="entry name" value="CBS_dom"/>
</dbReference>
<evidence type="ECO:0000256" key="9">
    <source>
        <dbReference type="PROSITE-ProRule" id="PRU00703"/>
    </source>
</evidence>
<dbReference type="Pfam" id="PF00571">
    <property type="entry name" value="CBS"/>
    <property type="match status" value="1"/>
</dbReference>
<evidence type="ECO:0000256" key="11">
    <source>
        <dbReference type="SAM" id="Phobius"/>
    </source>
</evidence>
<protein>
    <submittedName>
        <fullName evidence="14">Membrane protein, PF01595 family</fullName>
    </submittedName>
</protein>
<feature type="transmembrane region" description="Helical" evidence="11">
    <location>
        <begin position="6"/>
        <end position="25"/>
    </location>
</feature>
<feature type="transmembrane region" description="Helical" evidence="11">
    <location>
        <begin position="101"/>
        <end position="125"/>
    </location>
</feature>
<proteinExistence type="inferred from homology"/>
<dbReference type="GO" id="GO:0050660">
    <property type="term" value="F:flavin adenine dinucleotide binding"/>
    <property type="evidence" value="ECO:0007669"/>
    <property type="project" value="InterPro"/>
</dbReference>
<comment type="subcellular location">
    <subcellularLocation>
        <location evidence="1">Cell membrane</location>
        <topology evidence="1">Multi-pass membrane protein</topology>
    </subcellularLocation>
</comment>
<keyword evidence="4 10" id="KW-0812">Transmembrane</keyword>
<keyword evidence="15" id="KW-1185">Reference proteome</keyword>
<evidence type="ECO:0000259" key="12">
    <source>
        <dbReference type="PROSITE" id="PS51371"/>
    </source>
</evidence>
<dbReference type="InterPro" id="IPR036318">
    <property type="entry name" value="FAD-bd_PCMH-like_sf"/>
</dbReference>
<dbReference type="PANTHER" id="PTHR43099:SF2">
    <property type="entry name" value="UPF0053 PROTEIN YRKA"/>
    <property type="match status" value="1"/>
</dbReference>
<gene>
    <name evidence="14" type="ORF">HMPREF1250_1860</name>
</gene>
<evidence type="ECO:0000256" key="2">
    <source>
        <dbReference type="ARBA" id="ARBA00006337"/>
    </source>
</evidence>
<dbReference type="RefSeq" id="WP_023053974.1">
    <property type="nucleotide sequence ID" value="NZ_AWXA01000041.1"/>
</dbReference>
<accession>U7UH60</accession>
<evidence type="ECO:0000256" key="4">
    <source>
        <dbReference type="ARBA" id="ARBA00022692"/>
    </source>
</evidence>
<organism evidence="14 15">
    <name type="scientific">Megasphaera vaginalis</name>
    <name type="common">ex Srinivasan et al. 2021</name>
    <dbReference type="NCBI Taxonomy" id="1111454"/>
    <lineage>
        <taxon>Bacteria</taxon>
        <taxon>Bacillati</taxon>
        <taxon>Bacillota</taxon>
        <taxon>Negativicutes</taxon>
        <taxon>Veillonellales</taxon>
        <taxon>Veillonellaceae</taxon>
        <taxon>Megasphaera</taxon>
    </lineage>
</organism>
<keyword evidence="5" id="KW-0677">Repeat</keyword>
<dbReference type="Pfam" id="PF03471">
    <property type="entry name" value="CorC_HlyC"/>
    <property type="match status" value="1"/>
</dbReference>
<dbReference type="OrthoDB" id="9798188at2"/>